<keyword evidence="4" id="KW-1185">Reference proteome</keyword>
<proteinExistence type="predicted"/>
<reference evidence="3" key="1">
    <citation type="submission" date="2021-03" db="EMBL/GenBank/DDBJ databases">
        <title>Acanthopleuribacteraceae sp. M133.</title>
        <authorList>
            <person name="Wang G."/>
        </authorList>
    </citation>
    <scope>NUCLEOTIDE SEQUENCE</scope>
    <source>
        <strain evidence="3">M133</strain>
    </source>
</reference>
<feature type="chain" id="PRO_5035155662" evidence="1">
    <location>
        <begin position="23"/>
        <end position="381"/>
    </location>
</feature>
<evidence type="ECO:0000313" key="4">
    <source>
        <dbReference type="Proteomes" id="UP000663929"/>
    </source>
</evidence>
<dbReference type="EMBL" id="CP071793">
    <property type="protein sequence ID" value="QTD49399.1"/>
    <property type="molecule type" value="Genomic_DNA"/>
</dbReference>
<keyword evidence="1" id="KW-0732">Signal</keyword>
<dbReference type="PANTHER" id="PTHR34094">
    <property type="match status" value="1"/>
</dbReference>
<dbReference type="KEGG" id="scor:J3U87_27760"/>
<organism evidence="3 4">
    <name type="scientific">Sulfidibacter corallicola</name>
    <dbReference type="NCBI Taxonomy" id="2818388"/>
    <lineage>
        <taxon>Bacteria</taxon>
        <taxon>Pseudomonadati</taxon>
        <taxon>Acidobacteriota</taxon>
        <taxon>Holophagae</taxon>
        <taxon>Acanthopleuribacterales</taxon>
        <taxon>Acanthopleuribacteraceae</taxon>
        <taxon>Sulfidibacter</taxon>
    </lineage>
</organism>
<sequence>MIKANVTLLTALSLLWSAPLFAGKTINESYTLAPGQELNIRLKTGGSITVEGWDEDRAEVSYKLRGREEDVVIEAKPTDAGFSIRCEPKFKSWRSSIDVDLVVKAPRLSDVRVYTSGGRLTMKNLEGEFSGKTMGGKIILTALAGSVDLLTMGGDIEVNESTLDGRVKTMGGDIEFTNVVGNVDGSTMGGDVIYDNVKFSKNKKADFTPDDVVKISTMGGDIRVEDAPFGAEVKTMGGEIHITRAAQFAVAKTMGGDIEIGEVDGWAKATTMGGDVTVKMVGDPASGRRDVELGSMGGDITLYVPRELSMHFDLEIQYTKNSNRNYDIHSDFRVQKEEGSGWSWKRGRNAKTIVGTGEVNGGKHKIKIHTVNGHIRIRAVD</sequence>
<evidence type="ECO:0000256" key="1">
    <source>
        <dbReference type="SAM" id="SignalP"/>
    </source>
</evidence>
<dbReference type="AlphaFoldDB" id="A0A8A4TH58"/>
<dbReference type="Proteomes" id="UP000663929">
    <property type="component" value="Chromosome"/>
</dbReference>
<dbReference type="PANTHER" id="PTHR34094:SF1">
    <property type="entry name" value="PROTEIN FAM185A"/>
    <property type="match status" value="1"/>
</dbReference>
<protein>
    <submittedName>
        <fullName evidence="3">DUF4097 family beta strand repeat protein</fullName>
    </submittedName>
</protein>
<gene>
    <name evidence="3" type="ORF">J3U87_27760</name>
</gene>
<feature type="signal peptide" evidence="1">
    <location>
        <begin position="1"/>
        <end position="22"/>
    </location>
</feature>
<feature type="domain" description="DUF4097" evidence="2">
    <location>
        <begin position="38"/>
        <end position="243"/>
    </location>
</feature>
<name>A0A8A4TH58_SULCO</name>
<accession>A0A8A4TH58</accession>
<dbReference type="InterPro" id="IPR025164">
    <property type="entry name" value="Toastrack_DUF4097"/>
</dbReference>
<dbReference type="RefSeq" id="WP_237379034.1">
    <property type="nucleotide sequence ID" value="NZ_CP071793.1"/>
</dbReference>
<evidence type="ECO:0000259" key="2">
    <source>
        <dbReference type="Pfam" id="PF13349"/>
    </source>
</evidence>
<dbReference type="Pfam" id="PF13349">
    <property type="entry name" value="DUF4097"/>
    <property type="match status" value="1"/>
</dbReference>
<evidence type="ECO:0000313" key="3">
    <source>
        <dbReference type="EMBL" id="QTD49399.1"/>
    </source>
</evidence>